<evidence type="ECO:0000256" key="1">
    <source>
        <dbReference type="SAM" id="MobiDB-lite"/>
    </source>
</evidence>
<dbReference type="AlphaFoldDB" id="D8LQB8"/>
<keyword evidence="5" id="KW-1185">Reference proteome</keyword>
<dbReference type="OrthoDB" id="202415at2759"/>
<feature type="compositionally biased region" description="Polar residues" evidence="1">
    <location>
        <begin position="1"/>
        <end position="16"/>
    </location>
</feature>
<evidence type="ECO:0000256" key="2">
    <source>
        <dbReference type="SAM" id="Phobius"/>
    </source>
</evidence>
<proteinExistence type="predicted"/>
<keyword evidence="2" id="KW-0472">Membrane</keyword>
<dbReference type="EMBL" id="FN649729">
    <property type="protein sequence ID" value="CBN78682.1"/>
    <property type="molecule type" value="Genomic_DNA"/>
</dbReference>
<dbReference type="SUPFAM" id="SSF51045">
    <property type="entry name" value="WW domain"/>
    <property type="match status" value="1"/>
</dbReference>
<feature type="transmembrane region" description="Helical" evidence="2">
    <location>
        <begin position="49"/>
        <end position="69"/>
    </location>
</feature>
<feature type="transmembrane region" description="Helical" evidence="2">
    <location>
        <begin position="326"/>
        <end position="349"/>
    </location>
</feature>
<feature type="region of interest" description="Disordered" evidence="1">
    <location>
        <begin position="1"/>
        <end position="26"/>
    </location>
</feature>
<dbReference type="EMBL" id="FN648818">
    <property type="protein sequence ID" value="CBN78682.1"/>
    <property type="molecule type" value="Genomic_DNA"/>
</dbReference>
<dbReference type="InterPro" id="IPR001202">
    <property type="entry name" value="WW_dom"/>
</dbReference>
<name>D8LQB8_ECTSI</name>
<evidence type="ECO:0000313" key="5">
    <source>
        <dbReference type="Proteomes" id="UP000002630"/>
    </source>
</evidence>
<accession>D8LQB8</accession>
<protein>
    <recommendedName>
        <fullName evidence="3">WW domain-containing protein</fullName>
    </recommendedName>
</protein>
<evidence type="ECO:0000259" key="3">
    <source>
        <dbReference type="PROSITE" id="PS50020"/>
    </source>
</evidence>
<organism evidence="4 5">
    <name type="scientific">Ectocarpus siliculosus</name>
    <name type="common">Brown alga</name>
    <name type="synonym">Conferva siliculosa</name>
    <dbReference type="NCBI Taxonomy" id="2880"/>
    <lineage>
        <taxon>Eukaryota</taxon>
        <taxon>Sar</taxon>
        <taxon>Stramenopiles</taxon>
        <taxon>Ochrophyta</taxon>
        <taxon>PX clade</taxon>
        <taxon>Phaeophyceae</taxon>
        <taxon>Ectocarpales</taxon>
        <taxon>Ectocarpaceae</taxon>
        <taxon>Ectocarpus</taxon>
    </lineage>
</organism>
<dbReference type="PROSITE" id="PS50020">
    <property type="entry name" value="WW_DOMAIN_2"/>
    <property type="match status" value="1"/>
</dbReference>
<keyword evidence="2" id="KW-0812">Transmembrane</keyword>
<dbReference type="InterPro" id="IPR036020">
    <property type="entry name" value="WW_dom_sf"/>
</dbReference>
<dbReference type="InParanoid" id="D8LQB8"/>
<gene>
    <name evidence="4" type="ORF">Esi_0006_0012</name>
</gene>
<sequence>MSSTCSAVPSTQARGTQHQEEAEEVEDRLASPASLWLPRTVVKRHRRKATIIWISLILAFLAYIAFIVWDAVESRTDPAASFELKLEVFTFPDLAVCVSQYEGCLTYPPSDCFVNASFTMFGQYGFMEAELEADEASLAIQEAYPHCRVLPTSKLTVNQTGIENGDINHFYAIFGLLWDEDPHDDFDPAVELASTGVSINTQFVNLFFVDVDLGVEAIGEELTDAKLPYDRLSPTTSGSMVGTMSHMKSCWATTGQVIEMTQFQPISTSSGQKQDPQRTFTQSSTSATVNWYNPDFDEELAALLFNMFIPKFEYTSIEQVDPVDGWAIIGAIGGVWQFVVIAFGLFFVFSEKQLPDKKIRNFKKSVAKPASMVNRHLSSANSRDPTTPDVEIDASNEDLPIGWVKRQRKNGTTYYYNLLTGDARENSPTEAHAVVAVGVTPAPKRRSIARAFRIGLLTSGAWSSGACACRWRCNVRFRTMVLVLWCCSVPEGGPQSRNLDELFCQRNERR</sequence>
<evidence type="ECO:0000313" key="4">
    <source>
        <dbReference type="EMBL" id="CBN78682.1"/>
    </source>
</evidence>
<feature type="domain" description="WW" evidence="3">
    <location>
        <begin position="397"/>
        <end position="430"/>
    </location>
</feature>
<dbReference type="Proteomes" id="UP000002630">
    <property type="component" value="Linkage Group LG04"/>
</dbReference>
<reference evidence="4 5" key="1">
    <citation type="journal article" date="2010" name="Nature">
        <title>The Ectocarpus genome and the independent evolution of multicellularity in brown algae.</title>
        <authorList>
            <person name="Cock J.M."/>
            <person name="Sterck L."/>
            <person name="Rouze P."/>
            <person name="Scornet D."/>
            <person name="Allen A.E."/>
            <person name="Amoutzias G."/>
            <person name="Anthouard V."/>
            <person name="Artiguenave F."/>
            <person name="Aury J.M."/>
            <person name="Badger J.H."/>
            <person name="Beszteri B."/>
            <person name="Billiau K."/>
            <person name="Bonnet E."/>
            <person name="Bothwell J.H."/>
            <person name="Bowler C."/>
            <person name="Boyen C."/>
            <person name="Brownlee C."/>
            <person name="Carrano C.J."/>
            <person name="Charrier B."/>
            <person name="Cho G.Y."/>
            <person name="Coelho S.M."/>
            <person name="Collen J."/>
            <person name="Corre E."/>
            <person name="Da Silva C."/>
            <person name="Delage L."/>
            <person name="Delaroque N."/>
            <person name="Dittami S.M."/>
            <person name="Doulbeau S."/>
            <person name="Elias M."/>
            <person name="Farnham G."/>
            <person name="Gachon C.M."/>
            <person name="Gschloessl B."/>
            <person name="Heesch S."/>
            <person name="Jabbari K."/>
            <person name="Jubin C."/>
            <person name="Kawai H."/>
            <person name="Kimura K."/>
            <person name="Kloareg B."/>
            <person name="Kupper F.C."/>
            <person name="Lang D."/>
            <person name="Le Bail A."/>
            <person name="Leblanc C."/>
            <person name="Lerouge P."/>
            <person name="Lohr M."/>
            <person name="Lopez P.J."/>
            <person name="Martens C."/>
            <person name="Maumus F."/>
            <person name="Michel G."/>
            <person name="Miranda-Saavedra D."/>
            <person name="Morales J."/>
            <person name="Moreau H."/>
            <person name="Motomura T."/>
            <person name="Nagasato C."/>
            <person name="Napoli C.A."/>
            <person name="Nelson D.R."/>
            <person name="Nyvall-Collen P."/>
            <person name="Peters A.F."/>
            <person name="Pommier C."/>
            <person name="Potin P."/>
            <person name="Poulain J."/>
            <person name="Quesneville H."/>
            <person name="Read B."/>
            <person name="Rensing S.A."/>
            <person name="Ritter A."/>
            <person name="Rousvoal S."/>
            <person name="Samanta M."/>
            <person name="Samson G."/>
            <person name="Schroeder D.C."/>
            <person name="Segurens B."/>
            <person name="Strittmatter M."/>
            <person name="Tonon T."/>
            <person name="Tregear J.W."/>
            <person name="Valentin K."/>
            <person name="von Dassow P."/>
            <person name="Yamagishi T."/>
            <person name="Van de Peer Y."/>
            <person name="Wincker P."/>
        </authorList>
    </citation>
    <scope>NUCLEOTIDE SEQUENCE [LARGE SCALE GENOMIC DNA]</scope>
    <source>
        <strain evidence="5">Ec32 / CCAP1310/4</strain>
    </source>
</reference>
<keyword evidence="2" id="KW-1133">Transmembrane helix</keyword>